<dbReference type="EC" id="3.2.1.51" evidence="3"/>
<dbReference type="PIRSF" id="PIRSF001092">
    <property type="entry name" value="Alpha-L-fucosidase"/>
    <property type="match status" value="1"/>
</dbReference>
<organism evidence="10 11">
    <name type="scientific">Eiseniibacteriota bacterium</name>
    <dbReference type="NCBI Taxonomy" id="2212470"/>
    <lineage>
        <taxon>Bacteria</taxon>
        <taxon>Candidatus Eiseniibacteriota</taxon>
    </lineage>
</organism>
<dbReference type="SUPFAM" id="SSF51445">
    <property type="entry name" value="(Trans)glycosidases"/>
    <property type="match status" value="1"/>
</dbReference>
<evidence type="ECO:0000256" key="4">
    <source>
        <dbReference type="ARBA" id="ARBA00022729"/>
    </source>
</evidence>
<comment type="function">
    <text evidence="1">Alpha-L-fucosidase is responsible for hydrolyzing the alpha-1,6-linked fucose joined to the reducing-end N-acetylglucosamine of the carbohydrate moieties of glycoproteins.</text>
</comment>
<evidence type="ECO:0000256" key="8">
    <source>
        <dbReference type="SAM" id="SignalP"/>
    </source>
</evidence>
<dbReference type="Gene3D" id="3.20.20.80">
    <property type="entry name" value="Glycosidases"/>
    <property type="match status" value="1"/>
</dbReference>
<dbReference type="InterPro" id="IPR017853">
    <property type="entry name" value="GH"/>
</dbReference>
<name>A0A948W4W3_UNCEI</name>
<dbReference type="PRINTS" id="PR00741">
    <property type="entry name" value="GLHYDRLASE29"/>
</dbReference>
<evidence type="ECO:0000256" key="2">
    <source>
        <dbReference type="ARBA" id="ARBA00007951"/>
    </source>
</evidence>
<keyword evidence="4 8" id="KW-0732">Signal</keyword>
<reference evidence="10" key="1">
    <citation type="submission" date="2021-05" db="EMBL/GenBank/DDBJ databases">
        <title>Energy efficiency and biological interactions define the core microbiome of deep oligotrophic groundwater.</title>
        <authorList>
            <person name="Mehrshad M."/>
            <person name="Lopez-Fernandez M."/>
            <person name="Bell E."/>
            <person name="Bernier-Latmani R."/>
            <person name="Bertilsson S."/>
            <person name="Dopson M."/>
        </authorList>
    </citation>
    <scope>NUCLEOTIDE SEQUENCE</scope>
    <source>
        <strain evidence="10">Modern_marine.mb.64</strain>
    </source>
</reference>
<feature type="signal peptide" evidence="8">
    <location>
        <begin position="1"/>
        <end position="29"/>
    </location>
</feature>
<dbReference type="InterPro" id="IPR000933">
    <property type="entry name" value="Glyco_hydro_29"/>
</dbReference>
<gene>
    <name evidence="10" type="ORF">KJ970_02500</name>
</gene>
<dbReference type="GO" id="GO:0016139">
    <property type="term" value="P:glycoside catabolic process"/>
    <property type="evidence" value="ECO:0007669"/>
    <property type="project" value="TreeGrafter"/>
</dbReference>
<dbReference type="InterPro" id="IPR016286">
    <property type="entry name" value="FUC_metazoa-typ"/>
</dbReference>
<evidence type="ECO:0000259" key="9">
    <source>
        <dbReference type="Pfam" id="PF01120"/>
    </source>
</evidence>
<dbReference type="GO" id="GO:0006004">
    <property type="term" value="P:fucose metabolic process"/>
    <property type="evidence" value="ECO:0007669"/>
    <property type="project" value="InterPro"/>
</dbReference>
<feature type="site" description="May be important for catalysis" evidence="7">
    <location>
        <position position="317"/>
    </location>
</feature>
<evidence type="ECO:0000256" key="1">
    <source>
        <dbReference type="ARBA" id="ARBA00004071"/>
    </source>
</evidence>
<dbReference type="PANTHER" id="PTHR10030">
    <property type="entry name" value="ALPHA-L-FUCOSIDASE"/>
    <property type="match status" value="1"/>
</dbReference>
<dbReference type="GO" id="GO:0004560">
    <property type="term" value="F:alpha-L-fucosidase activity"/>
    <property type="evidence" value="ECO:0007669"/>
    <property type="project" value="InterPro"/>
</dbReference>
<dbReference type="InterPro" id="IPR057739">
    <property type="entry name" value="Glyco_hydro_29_N"/>
</dbReference>
<dbReference type="PANTHER" id="PTHR10030:SF37">
    <property type="entry name" value="ALPHA-L-FUCOSIDASE-RELATED"/>
    <property type="match status" value="1"/>
</dbReference>
<keyword evidence="5" id="KW-0378">Hydrolase</keyword>
<sequence>MIPGHAANHSRLLAFLVALVLLLGAASQAPGDATTIKETDPMVLEKLEWFQNQKFGLLMHWGPYCQWQIVESWSLCPEDENWCERRGEYAGDYCQYKAAYDNLKTTFNPIKFDPDLWAEAASAAGMRYVVFTTKHHDGFCMFDTKETNYKVTADDCAFSSNPRANITREIFSAFRKRGFGIGAYFSKADWHCPDYWWPKFPPFDRNVNYDIKKYPKKWESFKEFTYNQIKELMSDYGGVDILWLDGGWVQPMTPTSPREGKNPCDQNIDMPKIAAMARSKQPGLIIVDRAVEGNYQNYRTPEQEIPDTALDHVWETCMTMATAWTYVATDTYKPTSQLIHYLVEIVAKGGNLLLNIGPSAEGEFAPAALDRLEGIAAWMKVNSNAIYSTRAVPPYKEGKICFTRMPDRSINAIYLADEDELQPPEKITINAFIPEAGSTVTMYGVKAPVAWERAAVGFTIRVPEAAHINPPCRYAWAFHFSVE</sequence>
<proteinExistence type="inferred from homology"/>
<dbReference type="Proteomes" id="UP000777784">
    <property type="component" value="Unassembled WGS sequence"/>
</dbReference>
<evidence type="ECO:0000313" key="10">
    <source>
        <dbReference type="EMBL" id="MBU2689769.1"/>
    </source>
</evidence>
<evidence type="ECO:0000313" key="11">
    <source>
        <dbReference type="Proteomes" id="UP000777784"/>
    </source>
</evidence>
<evidence type="ECO:0000256" key="3">
    <source>
        <dbReference type="ARBA" id="ARBA00012662"/>
    </source>
</evidence>
<dbReference type="EMBL" id="JAHJDP010000018">
    <property type="protein sequence ID" value="MBU2689769.1"/>
    <property type="molecule type" value="Genomic_DNA"/>
</dbReference>
<accession>A0A948W4W3</accession>
<keyword evidence="6" id="KW-0326">Glycosidase</keyword>
<comment type="similarity">
    <text evidence="2">Belongs to the glycosyl hydrolase 29 family.</text>
</comment>
<protein>
    <recommendedName>
        <fullName evidence="3">alpha-L-fucosidase</fullName>
        <ecNumber evidence="3">3.2.1.51</ecNumber>
    </recommendedName>
</protein>
<feature type="domain" description="Glycoside hydrolase family 29 N-terminal" evidence="9">
    <location>
        <begin position="47"/>
        <end position="383"/>
    </location>
</feature>
<dbReference type="AlphaFoldDB" id="A0A948W4W3"/>
<dbReference type="Pfam" id="PF01120">
    <property type="entry name" value="Alpha_L_fucos"/>
    <property type="match status" value="1"/>
</dbReference>
<evidence type="ECO:0000256" key="7">
    <source>
        <dbReference type="PIRSR" id="PIRSR001092-1"/>
    </source>
</evidence>
<evidence type="ECO:0000256" key="6">
    <source>
        <dbReference type="ARBA" id="ARBA00023295"/>
    </source>
</evidence>
<dbReference type="GO" id="GO:0005764">
    <property type="term" value="C:lysosome"/>
    <property type="evidence" value="ECO:0007669"/>
    <property type="project" value="TreeGrafter"/>
</dbReference>
<feature type="chain" id="PRO_5037484726" description="alpha-L-fucosidase" evidence="8">
    <location>
        <begin position="30"/>
        <end position="483"/>
    </location>
</feature>
<comment type="caution">
    <text evidence="10">The sequence shown here is derived from an EMBL/GenBank/DDBJ whole genome shotgun (WGS) entry which is preliminary data.</text>
</comment>
<dbReference type="SMART" id="SM00812">
    <property type="entry name" value="Alpha_L_fucos"/>
    <property type="match status" value="1"/>
</dbReference>
<evidence type="ECO:0000256" key="5">
    <source>
        <dbReference type="ARBA" id="ARBA00022801"/>
    </source>
</evidence>